<evidence type="ECO:0000313" key="2">
    <source>
        <dbReference type="Proteomes" id="UP001258017"/>
    </source>
</evidence>
<evidence type="ECO:0000313" key="1">
    <source>
        <dbReference type="EMBL" id="KAK2588318.1"/>
    </source>
</evidence>
<dbReference type="InterPro" id="IPR009062">
    <property type="entry name" value="Smac/DIABLO-like_sf"/>
</dbReference>
<dbReference type="GO" id="GO:0006915">
    <property type="term" value="P:apoptotic process"/>
    <property type="evidence" value="ECO:0007669"/>
    <property type="project" value="InterPro"/>
</dbReference>
<sequence>MVFRPLLKLLSRQTAPVICFSPLLVNCSSQTDSIKSEVNKLKLPDVNSLTYDYMIKQSTINAVNNASELLTITYTAIEAASIEYRSLLIRLIDLHKDTIEYHVDTSHWDAIVQIRGEIQDKKQMLTDLINFMEYVRKMAESASEICFSYGMNNLCSTLNERINDAVKNIEKEIYNNQELEKEYSYVQQQCIIKTKDS</sequence>
<organism evidence="1 2">
    <name type="scientific">Odynerus spinipes</name>
    <dbReference type="NCBI Taxonomy" id="1348599"/>
    <lineage>
        <taxon>Eukaryota</taxon>
        <taxon>Metazoa</taxon>
        <taxon>Ecdysozoa</taxon>
        <taxon>Arthropoda</taxon>
        <taxon>Hexapoda</taxon>
        <taxon>Insecta</taxon>
        <taxon>Pterygota</taxon>
        <taxon>Neoptera</taxon>
        <taxon>Endopterygota</taxon>
        <taxon>Hymenoptera</taxon>
        <taxon>Apocrita</taxon>
        <taxon>Aculeata</taxon>
        <taxon>Vespoidea</taxon>
        <taxon>Vespidae</taxon>
        <taxon>Eumeninae</taxon>
        <taxon>Odynerus</taxon>
    </lineage>
</organism>
<keyword evidence="2" id="KW-1185">Reference proteome</keyword>
<comment type="caution">
    <text evidence="1">The sequence shown here is derived from an EMBL/GenBank/DDBJ whole genome shotgun (WGS) entry which is preliminary data.</text>
</comment>
<dbReference type="SUPFAM" id="SSF46984">
    <property type="entry name" value="Smac/diablo"/>
    <property type="match status" value="1"/>
</dbReference>
<dbReference type="Gene3D" id="1.20.58.70">
    <property type="match status" value="1"/>
</dbReference>
<dbReference type="GO" id="GO:0005739">
    <property type="term" value="C:mitochondrion"/>
    <property type="evidence" value="ECO:0007669"/>
    <property type="project" value="InterPro"/>
</dbReference>
<protein>
    <submittedName>
        <fullName evidence="1">Uncharacterized protein</fullName>
    </submittedName>
</protein>
<dbReference type="EMBL" id="JAIFRP010000006">
    <property type="protein sequence ID" value="KAK2588318.1"/>
    <property type="molecule type" value="Genomic_DNA"/>
</dbReference>
<accession>A0AAD9VVA9</accession>
<proteinExistence type="predicted"/>
<reference evidence="1" key="1">
    <citation type="submission" date="2021-08" db="EMBL/GenBank/DDBJ databases">
        <authorList>
            <person name="Misof B."/>
            <person name="Oliver O."/>
            <person name="Podsiadlowski L."/>
            <person name="Donath A."/>
            <person name="Peters R."/>
            <person name="Mayer C."/>
            <person name="Rust J."/>
            <person name="Gunkel S."/>
            <person name="Lesny P."/>
            <person name="Martin S."/>
            <person name="Oeyen J.P."/>
            <person name="Petersen M."/>
            <person name="Panagiotis P."/>
            <person name="Wilbrandt J."/>
            <person name="Tanja T."/>
        </authorList>
    </citation>
    <scope>NUCLEOTIDE SEQUENCE</scope>
    <source>
        <strain evidence="1">GBR_01_08_01A</strain>
        <tissue evidence="1">Thorax + abdomen</tissue>
    </source>
</reference>
<reference evidence="1" key="2">
    <citation type="journal article" date="2023" name="Commun. Biol.">
        <title>Intrasexual cuticular hydrocarbon dimorphism in a wasp sheds light on hydrocarbon biosynthesis genes in Hymenoptera.</title>
        <authorList>
            <person name="Moris V.C."/>
            <person name="Podsiadlowski L."/>
            <person name="Martin S."/>
            <person name="Oeyen J.P."/>
            <person name="Donath A."/>
            <person name="Petersen M."/>
            <person name="Wilbrandt J."/>
            <person name="Misof B."/>
            <person name="Liedtke D."/>
            <person name="Thamm M."/>
            <person name="Scheiner R."/>
            <person name="Schmitt T."/>
            <person name="Niehuis O."/>
        </authorList>
    </citation>
    <scope>NUCLEOTIDE SEQUENCE</scope>
    <source>
        <strain evidence="1">GBR_01_08_01A</strain>
    </source>
</reference>
<name>A0AAD9VVA9_9HYME</name>
<dbReference type="AlphaFoldDB" id="A0AAD9VVA9"/>
<dbReference type="Proteomes" id="UP001258017">
    <property type="component" value="Unassembled WGS sequence"/>
</dbReference>
<gene>
    <name evidence="1" type="ORF">KPH14_004335</name>
</gene>